<dbReference type="EMBL" id="NHYD01002872">
    <property type="protein sequence ID" value="PPQ84444.1"/>
    <property type="molecule type" value="Genomic_DNA"/>
</dbReference>
<dbReference type="OrthoDB" id="49605at2759"/>
<protein>
    <submittedName>
        <fullName evidence="1">Uncharacterized protein</fullName>
    </submittedName>
</protein>
<dbReference type="SUPFAM" id="SSF143503">
    <property type="entry name" value="PUG domain-like"/>
    <property type="match status" value="1"/>
</dbReference>
<dbReference type="InParanoid" id="A0A409X0Z2"/>
<accession>A0A409X0Z2</accession>
<gene>
    <name evidence="1" type="ORF">CVT25_012545</name>
</gene>
<keyword evidence="2" id="KW-1185">Reference proteome</keyword>
<reference evidence="1 2" key="1">
    <citation type="journal article" date="2018" name="Evol. Lett.">
        <title>Horizontal gene cluster transfer increased hallucinogenic mushroom diversity.</title>
        <authorList>
            <person name="Reynolds H.T."/>
            <person name="Vijayakumar V."/>
            <person name="Gluck-Thaler E."/>
            <person name="Korotkin H.B."/>
            <person name="Matheny P.B."/>
            <person name="Slot J.C."/>
        </authorList>
    </citation>
    <scope>NUCLEOTIDE SEQUENCE [LARGE SCALE GENOMIC DNA]</scope>
    <source>
        <strain evidence="1 2">2631</strain>
    </source>
</reference>
<comment type="caution">
    <text evidence="1">The sequence shown here is derived from an EMBL/GenBank/DDBJ whole genome shotgun (WGS) entry which is preliminary data.</text>
</comment>
<dbReference type="Gene3D" id="1.20.58.2190">
    <property type="match status" value="1"/>
</dbReference>
<evidence type="ECO:0000313" key="2">
    <source>
        <dbReference type="Proteomes" id="UP000283269"/>
    </source>
</evidence>
<proteinExistence type="predicted"/>
<dbReference type="AlphaFoldDB" id="A0A409X0Z2"/>
<evidence type="ECO:0000313" key="1">
    <source>
        <dbReference type="EMBL" id="PPQ84444.1"/>
    </source>
</evidence>
<dbReference type="InterPro" id="IPR036339">
    <property type="entry name" value="PUB-like_dom_sf"/>
</dbReference>
<organism evidence="1 2">
    <name type="scientific">Psilocybe cyanescens</name>
    <dbReference type="NCBI Taxonomy" id="93625"/>
    <lineage>
        <taxon>Eukaryota</taxon>
        <taxon>Fungi</taxon>
        <taxon>Dikarya</taxon>
        <taxon>Basidiomycota</taxon>
        <taxon>Agaricomycotina</taxon>
        <taxon>Agaricomycetes</taxon>
        <taxon>Agaricomycetidae</taxon>
        <taxon>Agaricales</taxon>
        <taxon>Agaricineae</taxon>
        <taxon>Strophariaceae</taxon>
        <taxon>Psilocybe</taxon>
    </lineage>
</organism>
<sequence>MPNFPNESAFASVHSPTVSNDALALAAEHRTLQATSAVAPQLSTLLTISENMLRDPTNPKFQMFRSGNSIIKRELIDTKDILEYTIEVGCDSSIHAVE</sequence>
<name>A0A409X0Z2_PSICY</name>
<dbReference type="Proteomes" id="UP000283269">
    <property type="component" value="Unassembled WGS sequence"/>
</dbReference>